<accession>A0A7K8CUT9</accession>
<keyword evidence="5" id="KW-0206">Cytoskeleton</keyword>
<comment type="subcellular location">
    <subcellularLocation>
        <location evidence="1">Cytoplasm</location>
        <location evidence="1">Cytoskeleton</location>
    </subcellularLocation>
</comment>
<protein>
    <submittedName>
        <fullName evidence="8">CKP2L protein</fullName>
    </submittedName>
</protein>
<dbReference type="OrthoDB" id="6288182at2759"/>
<feature type="domain" description="Cytoskeleton-associated protein 2 C-terminal" evidence="7">
    <location>
        <begin position="224"/>
        <end position="278"/>
    </location>
</feature>
<feature type="non-terminal residue" evidence="8">
    <location>
        <position position="1"/>
    </location>
</feature>
<sequence length="279" mass="30867">RKQLEEWLASKGKKYKRPPMMLLQKQAVKPSCRQVKAKEKQENPEQHCQAEINNILTQCLKFIEEGVPAEELSAVLSHVPQAEKFAKFWICQAKLLARSGPFDVLQLYREAVSAGAEPVEELRETALNILKDAGQKLEGNLSVMGPAGAWAGGGSLVLPAGKQHGEKAEEPIPWEPKTPSCPGERQPTASTPGLVGRPLTSLPPSVKLQVTSASRGKEFPEGPELKFLTPVRRSLRIERAGSLYPEMLKDHDPVVSSLREILDAEEETCFFFRKNMALP</sequence>
<comment type="similarity">
    <text evidence="2">Belongs to the CKAP2 family.</text>
</comment>
<keyword evidence="4" id="KW-0597">Phosphoprotein</keyword>
<dbReference type="InterPro" id="IPR052855">
    <property type="entry name" value="CKAP2-like"/>
</dbReference>
<reference evidence="8 9" key="1">
    <citation type="submission" date="2019-09" db="EMBL/GenBank/DDBJ databases">
        <title>Bird 10,000 Genomes (B10K) Project - Family phase.</title>
        <authorList>
            <person name="Zhang G."/>
        </authorList>
    </citation>
    <scope>NUCLEOTIDE SEQUENCE [LARGE SCALE GENOMIC DNA]</scope>
    <source>
        <strain evidence="8">B10K-DU-029-39</strain>
        <tissue evidence="8">Heart or muscle</tissue>
    </source>
</reference>
<feature type="region of interest" description="Disordered" evidence="6">
    <location>
        <begin position="163"/>
        <end position="202"/>
    </location>
</feature>
<proteinExistence type="inferred from homology"/>
<name>A0A7K8CUT9_9CORV</name>
<evidence type="ECO:0000256" key="2">
    <source>
        <dbReference type="ARBA" id="ARBA00009468"/>
    </source>
</evidence>
<keyword evidence="3" id="KW-0963">Cytoplasm</keyword>
<dbReference type="PANTHER" id="PTHR47078">
    <property type="entry name" value="CYTOSKELETON-ASSOCIATED PROTEIN 2-LIKE"/>
    <property type="match status" value="1"/>
</dbReference>
<dbReference type="Proteomes" id="UP000540150">
    <property type="component" value="Unassembled WGS sequence"/>
</dbReference>
<gene>
    <name evidence="8" type="primary">Ckap2l</name>
    <name evidence="8" type="ORF">EULNIG_R04527</name>
</gene>
<evidence type="ECO:0000256" key="4">
    <source>
        <dbReference type="ARBA" id="ARBA00022553"/>
    </source>
</evidence>
<evidence type="ECO:0000313" key="9">
    <source>
        <dbReference type="Proteomes" id="UP000540150"/>
    </source>
</evidence>
<evidence type="ECO:0000313" key="8">
    <source>
        <dbReference type="EMBL" id="NXB30270.1"/>
    </source>
</evidence>
<evidence type="ECO:0000256" key="3">
    <source>
        <dbReference type="ARBA" id="ARBA00022490"/>
    </source>
</evidence>
<evidence type="ECO:0000256" key="1">
    <source>
        <dbReference type="ARBA" id="ARBA00004245"/>
    </source>
</evidence>
<organism evidence="8 9">
    <name type="scientific">Eulacestoma nigropectus</name>
    <name type="common">wattled ploughbill</name>
    <dbReference type="NCBI Taxonomy" id="461239"/>
    <lineage>
        <taxon>Eukaryota</taxon>
        <taxon>Metazoa</taxon>
        <taxon>Chordata</taxon>
        <taxon>Craniata</taxon>
        <taxon>Vertebrata</taxon>
        <taxon>Euteleostomi</taxon>
        <taxon>Archelosauria</taxon>
        <taxon>Archosauria</taxon>
        <taxon>Dinosauria</taxon>
        <taxon>Saurischia</taxon>
        <taxon>Theropoda</taxon>
        <taxon>Coelurosauria</taxon>
        <taxon>Aves</taxon>
        <taxon>Neognathae</taxon>
        <taxon>Neoaves</taxon>
        <taxon>Telluraves</taxon>
        <taxon>Australaves</taxon>
        <taxon>Passeriformes</taxon>
        <taxon>Corvoidea</taxon>
        <taxon>Pachycephalidae</taxon>
        <taxon>Eulacestoma</taxon>
    </lineage>
</organism>
<comment type="caution">
    <text evidence="8">The sequence shown here is derived from an EMBL/GenBank/DDBJ whole genome shotgun (WGS) entry which is preliminary data.</text>
</comment>
<dbReference type="GO" id="GO:0005829">
    <property type="term" value="C:cytosol"/>
    <property type="evidence" value="ECO:0007669"/>
    <property type="project" value="TreeGrafter"/>
</dbReference>
<dbReference type="Pfam" id="PF15297">
    <property type="entry name" value="CKAP2_C"/>
    <property type="match status" value="2"/>
</dbReference>
<dbReference type="EMBL" id="VZTE01001427">
    <property type="protein sequence ID" value="NXB30270.1"/>
    <property type="molecule type" value="Genomic_DNA"/>
</dbReference>
<keyword evidence="9" id="KW-1185">Reference proteome</keyword>
<evidence type="ECO:0000259" key="7">
    <source>
        <dbReference type="Pfam" id="PF15297"/>
    </source>
</evidence>
<dbReference type="AlphaFoldDB" id="A0A7K8CUT9"/>
<dbReference type="InterPro" id="IPR029197">
    <property type="entry name" value="CKAP2_C"/>
</dbReference>
<feature type="non-terminal residue" evidence="8">
    <location>
        <position position="279"/>
    </location>
</feature>
<dbReference type="GO" id="GO:0072686">
    <property type="term" value="C:mitotic spindle"/>
    <property type="evidence" value="ECO:0007669"/>
    <property type="project" value="TreeGrafter"/>
</dbReference>
<dbReference type="PANTHER" id="PTHR47078:SF1">
    <property type="entry name" value="CYTOSKELETON-ASSOCIATED PROTEIN 2-LIKE"/>
    <property type="match status" value="1"/>
</dbReference>
<dbReference type="GO" id="GO:0005813">
    <property type="term" value="C:centrosome"/>
    <property type="evidence" value="ECO:0007669"/>
    <property type="project" value="TreeGrafter"/>
</dbReference>
<feature type="domain" description="Cytoskeleton-associated protein 2 C-terminal" evidence="7">
    <location>
        <begin position="2"/>
        <end position="135"/>
    </location>
</feature>
<evidence type="ECO:0000256" key="5">
    <source>
        <dbReference type="ARBA" id="ARBA00023212"/>
    </source>
</evidence>
<evidence type="ECO:0000256" key="6">
    <source>
        <dbReference type="SAM" id="MobiDB-lite"/>
    </source>
</evidence>